<dbReference type="PANTHER" id="PTHR43806:SF11">
    <property type="entry name" value="CEREVISIN-RELATED"/>
    <property type="match status" value="1"/>
</dbReference>
<evidence type="ECO:0000256" key="6">
    <source>
        <dbReference type="SAM" id="SignalP"/>
    </source>
</evidence>
<dbReference type="InterPro" id="IPR000209">
    <property type="entry name" value="Peptidase_S8/S53_dom"/>
</dbReference>
<dbReference type="KEGG" id="kan:IMCC3317_12530"/>
<feature type="active site" description="Charge relay system" evidence="5">
    <location>
        <position position="224"/>
    </location>
</feature>
<keyword evidence="4 5" id="KW-0720">Serine protease</keyword>
<protein>
    <submittedName>
        <fullName evidence="8">Intracellular serine protease</fullName>
        <ecNumber evidence="8">3.4.21.-</ecNumber>
    </submittedName>
</protein>
<dbReference type="RefSeq" id="WP_160128617.1">
    <property type="nucleotide sequence ID" value="NZ_CP019288.1"/>
</dbReference>
<evidence type="ECO:0000256" key="5">
    <source>
        <dbReference type="PROSITE-ProRule" id="PRU01240"/>
    </source>
</evidence>
<dbReference type="AlphaFoldDB" id="A0A7L4ZGZ7"/>
<comment type="similarity">
    <text evidence="1 5">Belongs to the peptidase S8 family.</text>
</comment>
<name>A0A7L4ZGZ7_9FLAO</name>
<evidence type="ECO:0000256" key="1">
    <source>
        <dbReference type="ARBA" id="ARBA00011073"/>
    </source>
</evidence>
<dbReference type="PROSITE" id="PS51892">
    <property type="entry name" value="SUBTILASE"/>
    <property type="match status" value="1"/>
</dbReference>
<dbReference type="GO" id="GO:0004252">
    <property type="term" value="F:serine-type endopeptidase activity"/>
    <property type="evidence" value="ECO:0007669"/>
    <property type="project" value="UniProtKB-UniRule"/>
</dbReference>
<evidence type="ECO:0000256" key="3">
    <source>
        <dbReference type="ARBA" id="ARBA00022801"/>
    </source>
</evidence>
<feature type="chain" id="PRO_5029482151" evidence="6">
    <location>
        <begin position="22"/>
        <end position="443"/>
    </location>
</feature>
<feature type="active site" description="Charge relay system" evidence="5">
    <location>
        <position position="172"/>
    </location>
</feature>
<feature type="active site" description="Charge relay system" evidence="5">
    <location>
        <position position="377"/>
    </location>
</feature>
<dbReference type="OrthoDB" id="944909at2"/>
<dbReference type="Proteomes" id="UP000464657">
    <property type="component" value="Chromosome"/>
</dbReference>
<dbReference type="EMBL" id="CP019288">
    <property type="protein sequence ID" value="QHI35905.1"/>
    <property type="molecule type" value="Genomic_DNA"/>
</dbReference>
<dbReference type="Gene3D" id="3.40.50.200">
    <property type="entry name" value="Peptidase S8/S53 domain"/>
    <property type="match status" value="1"/>
</dbReference>
<evidence type="ECO:0000256" key="4">
    <source>
        <dbReference type="ARBA" id="ARBA00022825"/>
    </source>
</evidence>
<evidence type="ECO:0000259" key="7">
    <source>
        <dbReference type="Pfam" id="PF00082"/>
    </source>
</evidence>
<feature type="signal peptide" evidence="6">
    <location>
        <begin position="1"/>
        <end position="21"/>
    </location>
</feature>
<dbReference type="EC" id="3.4.21.-" evidence="8"/>
<keyword evidence="3 5" id="KW-0378">Hydrolase</keyword>
<evidence type="ECO:0000313" key="8">
    <source>
        <dbReference type="EMBL" id="QHI35905.1"/>
    </source>
</evidence>
<keyword evidence="2 5" id="KW-0645">Protease</keyword>
<dbReference type="InterPro" id="IPR036852">
    <property type="entry name" value="Peptidase_S8/S53_dom_sf"/>
</dbReference>
<keyword evidence="6" id="KW-0732">Signal</keyword>
<proteinExistence type="inferred from homology"/>
<evidence type="ECO:0000256" key="2">
    <source>
        <dbReference type="ARBA" id="ARBA00022670"/>
    </source>
</evidence>
<reference evidence="8 9" key="1">
    <citation type="journal article" date="2013" name="Int. J. Syst. Evol. Microbiol.">
        <title>Kordia antarctica sp. nov., isolated from Antarctic seawater.</title>
        <authorList>
            <person name="Baek K."/>
            <person name="Choi A."/>
            <person name="Kang I."/>
            <person name="Lee K."/>
            <person name="Cho J.C."/>
        </authorList>
    </citation>
    <scope>NUCLEOTIDE SEQUENCE [LARGE SCALE GENOMIC DNA]</scope>
    <source>
        <strain evidence="8 9">IMCC3317</strain>
    </source>
</reference>
<gene>
    <name evidence="8" type="primary">isp_1</name>
    <name evidence="8" type="ORF">IMCC3317_12530</name>
</gene>
<dbReference type="InterPro" id="IPR050131">
    <property type="entry name" value="Peptidase_S8_subtilisin-like"/>
</dbReference>
<keyword evidence="9" id="KW-1185">Reference proteome</keyword>
<sequence length="443" mass="48406">MRNIQKLIAFVFVLLVWSCTTDDFSIQEKENGVSPKNNNPTNANRLVYSNTTLIVQYKPGTTNSEKSSIRISHGINGSNSAPQQGFGIYEICRCDDQDIEKWQFKGGINVEPKKQVIEDDIDEESTTGLLDVDYEFIFGLDLDSPYIGTDSDTGYTSYIKALNPGITIAVLDTGIATGLTVFNGTGGPHEFLYDASDTAVGGELSGWDFVNNDANAFDDDTGKHGSIVSYQIHDVLTDKGIPHQILPIKVSNNLGKASYFNFLCGSQYAFERADIVHMSLGWYDDGFGDHVNSIFSNILDTFSSKVLVTSAGNAENDNDEVAHFPSSYTHDNVIAVASSNGALSKISQFSNHGITSVDFFAQGEEIPFYDVFVQGTSFAAPRVTIEVARLLYVTGAMSPTARKAQLASDATLVTPSFTYVYSDVADGYVYRNILHSKLVIPFD</sequence>
<evidence type="ECO:0000313" key="9">
    <source>
        <dbReference type="Proteomes" id="UP000464657"/>
    </source>
</evidence>
<dbReference type="Pfam" id="PF00082">
    <property type="entry name" value="Peptidase_S8"/>
    <property type="match status" value="1"/>
</dbReference>
<dbReference type="SUPFAM" id="SSF52743">
    <property type="entry name" value="Subtilisin-like"/>
    <property type="match status" value="1"/>
</dbReference>
<dbReference type="PANTHER" id="PTHR43806">
    <property type="entry name" value="PEPTIDASE S8"/>
    <property type="match status" value="1"/>
</dbReference>
<accession>A0A7L4ZGZ7</accession>
<dbReference type="CDD" id="cd00306">
    <property type="entry name" value="Peptidases_S8_S53"/>
    <property type="match status" value="1"/>
</dbReference>
<feature type="domain" description="Peptidase S8/S53" evidence="7">
    <location>
        <begin position="165"/>
        <end position="410"/>
    </location>
</feature>
<dbReference type="GO" id="GO:0006508">
    <property type="term" value="P:proteolysis"/>
    <property type="evidence" value="ECO:0007669"/>
    <property type="project" value="UniProtKB-KW"/>
</dbReference>
<organism evidence="8 9">
    <name type="scientific">Kordia antarctica</name>
    <dbReference type="NCBI Taxonomy" id="1218801"/>
    <lineage>
        <taxon>Bacteria</taxon>
        <taxon>Pseudomonadati</taxon>
        <taxon>Bacteroidota</taxon>
        <taxon>Flavobacteriia</taxon>
        <taxon>Flavobacteriales</taxon>
        <taxon>Flavobacteriaceae</taxon>
        <taxon>Kordia</taxon>
    </lineage>
</organism>